<evidence type="ECO:0000313" key="3">
    <source>
        <dbReference type="EnsemblMetazoa" id="ASIC009378-PA"/>
    </source>
</evidence>
<evidence type="ECO:0000313" key="4">
    <source>
        <dbReference type="Proteomes" id="UP000030765"/>
    </source>
</evidence>
<dbReference type="EMBL" id="KE525142">
    <property type="protein sequence ID" value="KFB41717.1"/>
    <property type="molecule type" value="Genomic_DNA"/>
</dbReference>
<proteinExistence type="predicted"/>
<keyword evidence="1" id="KW-0812">Transmembrane</keyword>
<sequence>MVSLVMFLKKFYRTLYTEQDFFGPFELLLKLQGFSMRCERQNRCVRIIFGAMRALLFAQYLLWANRFVLALWNASVEPEKALHYSHTFGVLSTMAVRMLVFKWYMADVERLQKYIRRQRAVSPPATGSFRKIINIAMSFQLTGLVDRLAFSSTYRQELYEMPSNVSSFGWPAELLVQRPLV</sequence>
<reference evidence="2 4" key="1">
    <citation type="journal article" date="2014" name="BMC Genomics">
        <title>Genome sequence of Anopheles sinensis provides insight into genetics basis of mosquito competence for malaria parasites.</title>
        <authorList>
            <person name="Zhou D."/>
            <person name="Zhang D."/>
            <person name="Ding G."/>
            <person name="Shi L."/>
            <person name="Hou Q."/>
            <person name="Ye Y."/>
            <person name="Xu Y."/>
            <person name="Zhou H."/>
            <person name="Xiong C."/>
            <person name="Li S."/>
            <person name="Yu J."/>
            <person name="Hong S."/>
            <person name="Yu X."/>
            <person name="Zou P."/>
            <person name="Chen C."/>
            <person name="Chang X."/>
            <person name="Wang W."/>
            <person name="Lv Y."/>
            <person name="Sun Y."/>
            <person name="Ma L."/>
            <person name="Shen B."/>
            <person name="Zhu C."/>
        </authorList>
    </citation>
    <scope>NUCLEOTIDE SEQUENCE [LARGE SCALE GENOMIC DNA]</scope>
</reference>
<gene>
    <name evidence="2" type="ORF">ZHAS_00009378</name>
</gene>
<organism evidence="2">
    <name type="scientific">Anopheles sinensis</name>
    <name type="common">Mosquito</name>
    <dbReference type="NCBI Taxonomy" id="74873"/>
    <lineage>
        <taxon>Eukaryota</taxon>
        <taxon>Metazoa</taxon>
        <taxon>Ecdysozoa</taxon>
        <taxon>Arthropoda</taxon>
        <taxon>Hexapoda</taxon>
        <taxon>Insecta</taxon>
        <taxon>Pterygota</taxon>
        <taxon>Neoptera</taxon>
        <taxon>Endopterygota</taxon>
        <taxon>Diptera</taxon>
        <taxon>Nematocera</taxon>
        <taxon>Culicoidea</taxon>
        <taxon>Culicidae</taxon>
        <taxon>Anophelinae</taxon>
        <taxon>Anopheles</taxon>
    </lineage>
</organism>
<dbReference type="EnsemblMetazoa" id="ASIC009378-RA">
    <property type="protein sequence ID" value="ASIC009378-PA"/>
    <property type="gene ID" value="ASIC009378"/>
</dbReference>
<reference evidence="3" key="2">
    <citation type="submission" date="2020-05" db="UniProtKB">
        <authorList>
            <consortium name="EnsemblMetazoa"/>
        </authorList>
    </citation>
    <scope>IDENTIFICATION</scope>
</reference>
<dbReference type="VEuPathDB" id="VectorBase:ASIS018390"/>
<keyword evidence="1" id="KW-1133">Transmembrane helix</keyword>
<keyword evidence="1" id="KW-0472">Membrane</keyword>
<name>A0A084VUS3_ANOSI</name>
<evidence type="ECO:0000256" key="1">
    <source>
        <dbReference type="SAM" id="Phobius"/>
    </source>
</evidence>
<dbReference type="EMBL" id="ATLV01017006">
    <property type="status" value="NOT_ANNOTATED_CDS"/>
    <property type="molecule type" value="Genomic_DNA"/>
</dbReference>
<protein>
    <submittedName>
        <fullName evidence="2">AGAP001012-PA-like protein</fullName>
    </submittedName>
</protein>
<feature type="transmembrane region" description="Helical" evidence="1">
    <location>
        <begin position="44"/>
        <end position="63"/>
    </location>
</feature>
<dbReference type="Proteomes" id="UP000030765">
    <property type="component" value="Unassembled WGS sequence"/>
</dbReference>
<keyword evidence="4" id="KW-1185">Reference proteome</keyword>
<dbReference type="AlphaFoldDB" id="A0A084VUS3"/>
<accession>A0A084VUS3</accession>
<dbReference type="VEuPathDB" id="VectorBase:ASIC009378"/>
<feature type="transmembrane region" description="Helical" evidence="1">
    <location>
        <begin position="83"/>
        <end position="104"/>
    </location>
</feature>
<evidence type="ECO:0000313" key="2">
    <source>
        <dbReference type="EMBL" id="KFB41717.1"/>
    </source>
</evidence>